<dbReference type="InterPro" id="IPR051258">
    <property type="entry name" value="Diverse_Substrate_Transporter"/>
</dbReference>
<dbReference type="SUPFAM" id="SSF103481">
    <property type="entry name" value="Multidrug resistance efflux transporter EmrE"/>
    <property type="match status" value="1"/>
</dbReference>
<dbReference type="Proteomes" id="UP001364156">
    <property type="component" value="Chromosome"/>
</dbReference>
<evidence type="ECO:0000313" key="8">
    <source>
        <dbReference type="EMBL" id="WWR45841.1"/>
    </source>
</evidence>
<keyword evidence="2" id="KW-1003">Cell membrane</keyword>
<feature type="transmembrane region" description="Helical" evidence="6">
    <location>
        <begin position="179"/>
        <end position="197"/>
    </location>
</feature>
<feature type="transmembrane region" description="Helical" evidence="6">
    <location>
        <begin position="67"/>
        <end position="87"/>
    </location>
</feature>
<sequence>MTDGNRLAVWAGLFAGMCWGIFWLPLRLVEEGGFDAPWAMAFFTGIPALICLPLVWVLRADYRLGRALLGGILGGCAYALYAAALLYTDVVRAVLLFYLMPIWGFLLGWAFLGDRMTWYRWAAITLGVAGMMVVFSDESGLPLPRVWGDWFGLISGVFWALGCTLILTEKRVRIATQATNFFLVAALVSVAVALVSTSQGTATPPSGTAFGGVLTWFLPVALLLIIPGGYASIYAPSKLNPGLVGLLFMAEIVVAAVSAAIWAGEPFGWREMVGLPLILLAGLMEPLALGLRARRPA</sequence>
<comment type="subcellular location">
    <subcellularLocation>
        <location evidence="1">Cell membrane</location>
        <topology evidence="1">Multi-pass membrane protein</topology>
    </subcellularLocation>
</comment>
<evidence type="ECO:0000256" key="6">
    <source>
        <dbReference type="SAM" id="Phobius"/>
    </source>
</evidence>
<proteinExistence type="predicted"/>
<keyword evidence="5 6" id="KW-0472">Membrane</keyword>
<feature type="transmembrane region" description="Helical" evidence="6">
    <location>
        <begin position="209"/>
        <end position="231"/>
    </location>
</feature>
<feature type="transmembrane region" description="Helical" evidence="6">
    <location>
        <begin position="275"/>
        <end position="293"/>
    </location>
</feature>
<protein>
    <submittedName>
        <fullName evidence="8">DMT family transporter</fullName>
    </submittedName>
</protein>
<dbReference type="InterPro" id="IPR000620">
    <property type="entry name" value="EamA_dom"/>
</dbReference>
<organism evidence="8 9">
    <name type="scientific">Roseovarius phycicola</name>
    <dbReference type="NCBI Taxonomy" id="3080976"/>
    <lineage>
        <taxon>Bacteria</taxon>
        <taxon>Pseudomonadati</taxon>
        <taxon>Pseudomonadota</taxon>
        <taxon>Alphaproteobacteria</taxon>
        <taxon>Rhodobacterales</taxon>
        <taxon>Roseobacteraceae</taxon>
        <taxon>Roseovarius</taxon>
    </lineage>
</organism>
<feature type="transmembrane region" description="Helical" evidence="6">
    <location>
        <begin position="93"/>
        <end position="111"/>
    </location>
</feature>
<evidence type="ECO:0000256" key="3">
    <source>
        <dbReference type="ARBA" id="ARBA00022692"/>
    </source>
</evidence>
<name>A0ABZ2HIR7_9RHOB</name>
<feature type="transmembrane region" description="Helical" evidence="6">
    <location>
        <begin position="118"/>
        <end position="135"/>
    </location>
</feature>
<dbReference type="PANTHER" id="PTHR42920">
    <property type="entry name" value="OS03G0707200 PROTEIN-RELATED"/>
    <property type="match status" value="1"/>
</dbReference>
<keyword evidence="3 6" id="KW-0812">Transmembrane</keyword>
<reference evidence="8 9" key="1">
    <citation type="submission" date="2023-10" db="EMBL/GenBank/DDBJ databases">
        <title>Roseovarius strain S88 nov., isolated from a marine algae.</title>
        <authorList>
            <person name="Lee M.W."/>
            <person name="Lee J.K."/>
            <person name="Kim J.M."/>
            <person name="Choi D.G."/>
            <person name="Baek J.H."/>
            <person name="Bayburt H."/>
            <person name="Jung J.J."/>
            <person name="Han D.M."/>
            <person name="Jeon C.O."/>
        </authorList>
    </citation>
    <scope>NUCLEOTIDE SEQUENCE [LARGE SCALE GENOMIC DNA]</scope>
    <source>
        <strain evidence="8 9">S88</strain>
    </source>
</reference>
<evidence type="ECO:0000313" key="9">
    <source>
        <dbReference type="Proteomes" id="UP001364156"/>
    </source>
</evidence>
<dbReference type="PANTHER" id="PTHR42920:SF5">
    <property type="entry name" value="EAMA DOMAIN-CONTAINING PROTEIN"/>
    <property type="match status" value="1"/>
</dbReference>
<gene>
    <name evidence="8" type="ORF">RZ517_13775</name>
</gene>
<evidence type="ECO:0000256" key="5">
    <source>
        <dbReference type="ARBA" id="ARBA00023136"/>
    </source>
</evidence>
<dbReference type="InterPro" id="IPR037185">
    <property type="entry name" value="EmrE-like"/>
</dbReference>
<evidence type="ECO:0000259" key="7">
    <source>
        <dbReference type="Pfam" id="PF00892"/>
    </source>
</evidence>
<evidence type="ECO:0000256" key="2">
    <source>
        <dbReference type="ARBA" id="ARBA00022475"/>
    </source>
</evidence>
<feature type="transmembrane region" description="Helical" evidence="6">
    <location>
        <begin position="147"/>
        <end position="167"/>
    </location>
</feature>
<evidence type="ECO:0000256" key="4">
    <source>
        <dbReference type="ARBA" id="ARBA00022989"/>
    </source>
</evidence>
<accession>A0ABZ2HIR7</accession>
<feature type="transmembrane region" description="Helical" evidence="6">
    <location>
        <begin position="243"/>
        <end position="263"/>
    </location>
</feature>
<keyword evidence="4 6" id="KW-1133">Transmembrane helix</keyword>
<evidence type="ECO:0000256" key="1">
    <source>
        <dbReference type="ARBA" id="ARBA00004651"/>
    </source>
</evidence>
<feature type="domain" description="EamA" evidence="7">
    <location>
        <begin position="8"/>
        <end position="135"/>
    </location>
</feature>
<keyword evidence="9" id="KW-1185">Reference proteome</keyword>
<dbReference type="EMBL" id="CP146069">
    <property type="protein sequence ID" value="WWR45841.1"/>
    <property type="molecule type" value="Genomic_DNA"/>
</dbReference>
<feature type="transmembrane region" description="Helical" evidence="6">
    <location>
        <begin position="7"/>
        <end position="26"/>
    </location>
</feature>
<dbReference type="Pfam" id="PF00892">
    <property type="entry name" value="EamA"/>
    <property type="match status" value="1"/>
</dbReference>
<feature type="transmembrane region" description="Helical" evidence="6">
    <location>
        <begin position="38"/>
        <end position="58"/>
    </location>
</feature>
<dbReference type="RefSeq" id="WP_338548750.1">
    <property type="nucleotide sequence ID" value="NZ_CP146069.1"/>
</dbReference>